<dbReference type="NCBIfam" id="TIGR04131">
    <property type="entry name" value="Bac_Flav_CTERM"/>
    <property type="match status" value="1"/>
</dbReference>
<dbReference type="InterPro" id="IPR044023">
    <property type="entry name" value="Ig_7"/>
</dbReference>
<gene>
    <name evidence="2" type="ORF">U6A24_01685</name>
</gene>
<name>A0ABU5ZQE7_9FLAO</name>
<dbReference type="Pfam" id="PF13585">
    <property type="entry name" value="CHU_C"/>
    <property type="match status" value="1"/>
</dbReference>
<sequence>MRIYLLFFLVLFGLFFQESNAQLGFCGGNYGDAIFTEDFGTGVPNGPALPAGTTTYTYVNGPPDDGEYTLSSTTNYFDWHDVNDRTPGDTNGKSFIVNASFTVGEFFRQTITGLCENTSYEFSSWLINLLPVSSCSRNGIPVNVGFEIWDSTDTRLLASGNTGDIHGTASPVWEQYALVFQTLPGQTSVILKMLNNGGGGCGNDLAIDDIIFRACGDRIMLADTFNNTNILSACEENAPLSVELTANPDFSVYSTHAYQWQESMDGVTWIDIVGETNSTYIFSPIFGTTSYRVKVAEDPINLSNPKCNALSDVFEVIIEGKPNAPTSMGDVSLCADNPGGVLVSVSKGITANWYDAPVGGNLLQAESPFYETKISGTYYAEAVTKIPGCFSDTRTAVSITYFDLPVVEDESLTFCEGQSISLSAGITNASYLWDTGETTKEIVVASPGTYTVVVTNGNGCSGTKTIQLSQIDNPVIDRVVSDHRDLTILTLNSGDFEYSLNGLIYQETPFFENLRGGAYNAFVRSRSGCDEVQLRFIHLVIPRFFTPNGDGINDGFSLEGAEFVDFFKISIFDRASRLLFQSTAKNFSWDGMFNNRLLPSSSYWYRIEIEQNVVKGYFTLIR</sequence>
<protein>
    <submittedName>
        <fullName evidence="2">T9SS type B sorting domain-containing protein</fullName>
    </submittedName>
</protein>
<comment type="caution">
    <text evidence="2">The sequence shown here is derived from an EMBL/GenBank/DDBJ whole genome shotgun (WGS) entry which is preliminary data.</text>
</comment>
<proteinExistence type="predicted"/>
<dbReference type="CDD" id="cd00146">
    <property type="entry name" value="PKD"/>
    <property type="match status" value="1"/>
</dbReference>
<dbReference type="InterPro" id="IPR026341">
    <property type="entry name" value="T9SS_type_B"/>
</dbReference>
<evidence type="ECO:0000259" key="1">
    <source>
        <dbReference type="Pfam" id="PF19081"/>
    </source>
</evidence>
<dbReference type="Proteomes" id="UP001327027">
    <property type="component" value="Unassembled WGS sequence"/>
</dbReference>
<reference evidence="2 3" key="1">
    <citation type="journal article" date="2013" name="Int. J. Syst. Evol. Microbiol.">
        <title>Aquimarina gracilis sp. nov., isolated from the gut microflora of a mussel, Mytilus coruscus, and emended description of Aquimarina spongiae.</title>
        <authorList>
            <person name="Park S.C."/>
            <person name="Choe H.N."/>
            <person name="Baik K.S."/>
            <person name="Seong C.N."/>
        </authorList>
    </citation>
    <scope>NUCLEOTIDE SEQUENCE [LARGE SCALE GENOMIC DNA]</scope>
    <source>
        <strain evidence="2 3">PSC32</strain>
    </source>
</reference>
<keyword evidence="3" id="KW-1185">Reference proteome</keyword>
<evidence type="ECO:0000313" key="3">
    <source>
        <dbReference type="Proteomes" id="UP001327027"/>
    </source>
</evidence>
<evidence type="ECO:0000313" key="2">
    <source>
        <dbReference type="EMBL" id="MEB3344149.1"/>
    </source>
</evidence>
<organism evidence="2 3">
    <name type="scientific">Aquimarina gracilis</name>
    <dbReference type="NCBI Taxonomy" id="874422"/>
    <lineage>
        <taxon>Bacteria</taxon>
        <taxon>Pseudomonadati</taxon>
        <taxon>Bacteroidota</taxon>
        <taxon>Flavobacteriia</taxon>
        <taxon>Flavobacteriales</taxon>
        <taxon>Flavobacteriaceae</taxon>
        <taxon>Aquimarina</taxon>
    </lineage>
</organism>
<dbReference type="Pfam" id="PF19081">
    <property type="entry name" value="Ig_7"/>
    <property type="match status" value="1"/>
</dbReference>
<dbReference type="EMBL" id="JAYKLX010000001">
    <property type="protein sequence ID" value="MEB3344149.1"/>
    <property type="molecule type" value="Genomic_DNA"/>
</dbReference>
<feature type="domain" description="Ig-like" evidence="1">
    <location>
        <begin position="322"/>
        <end position="400"/>
    </location>
</feature>
<accession>A0ABU5ZQE7</accession>
<dbReference type="RefSeq" id="WP_324178201.1">
    <property type="nucleotide sequence ID" value="NZ_BAABAW010000016.1"/>
</dbReference>